<dbReference type="InterPro" id="IPR046659">
    <property type="entry name" value="DUF6768"/>
</dbReference>
<accession>A0ABU8EMX3</accession>
<dbReference type="RefSeq" id="WP_336434321.1">
    <property type="nucleotide sequence ID" value="NZ_JBAWKS010000001.1"/>
</dbReference>
<keyword evidence="1" id="KW-1133">Transmembrane helix</keyword>
<keyword evidence="3" id="KW-1185">Reference proteome</keyword>
<organism evidence="2 3">
    <name type="scientific">Pseudoalteromonas spongiae</name>
    <dbReference type="NCBI Taxonomy" id="298657"/>
    <lineage>
        <taxon>Bacteria</taxon>
        <taxon>Pseudomonadati</taxon>
        <taxon>Pseudomonadota</taxon>
        <taxon>Gammaproteobacteria</taxon>
        <taxon>Alteromonadales</taxon>
        <taxon>Pseudoalteromonadaceae</taxon>
        <taxon>Pseudoalteromonas</taxon>
    </lineage>
</organism>
<keyword evidence="1" id="KW-0812">Transmembrane</keyword>
<evidence type="ECO:0000313" key="3">
    <source>
        <dbReference type="Proteomes" id="UP001382455"/>
    </source>
</evidence>
<proteinExistence type="predicted"/>
<evidence type="ECO:0000256" key="1">
    <source>
        <dbReference type="SAM" id="Phobius"/>
    </source>
</evidence>
<feature type="transmembrane region" description="Helical" evidence="1">
    <location>
        <begin position="76"/>
        <end position="96"/>
    </location>
</feature>
<gene>
    <name evidence="2" type="ORF">WAE96_01230</name>
</gene>
<evidence type="ECO:0000313" key="2">
    <source>
        <dbReference type="EMBL" id="MEI4548327.1"/>
    </source>
</evidence>
<dbReference type="Proteomes" id="UP001382455">
    <property type="component" value="Unassembled WGS sequence"/>
</dbReference>
<reference evidence="2 3" key="1">
    <citation type="submission" date="2023-12" db="EMBL/GenBank/DDBJ databases">
        <title>Friends and Foes: Symbiotic and Algicidal bacterial influence on Karenia brevis blooms.</title>
        <authorList>
            <person name="Fei C."/>
            <person name="Mohamed A.R."/>
            <person name="Booker A."/>
            <person name="Arshad M."/>
            <person name="Klass S."/>
            <person name="Ahn S."/>
            <person name="Gilbert P.M."/>
            <person name="Heil C.A."/>
            <person name="Martinez J.M."/>
            <person name="Amin S.A."/>
        </authorList>
    </citation>
    <scope>NUCLEOTIDE SEQUENCE [LARGE SCALE GENOMIC DNA]</scope>
    <source>
        <strain evidence="2 3">CE15</strain>
    </source>
</reference>
<keyword evidence="1" id="KW-0472">Membrane</keyword>
<comment type="caution">
    <text evidence="2">The sequence shown here is derived from an EMBL/GenBank/DDBJ whole genome shotgun (WGS) entry which is preliminary data.</text>
</comment>
<dbReference type="EMBL" id="JBAWKS010000001">
    <property type="protein sequence ID" value="MEI4548327.1"/>
    <property type="molecule type" value="Genomic_DNA"/>
</dbReference>
<protein>
    <submittedName>
        <fullName evidence="2">DUF6768 family protein</fullName>
    </submittedName>
</protein>
<feature type="transmembrane region" description="Helical" evidence="1">
    <location>
        <begin position="44"/>
        <end position="64"/>
    </location>
</feature>
<dbReference type="Pfam" id="PF20556">
    <property type="entry name" value="DUF6768"/>
    <property type="match status" value="1"/>
</dbReference>
<name>A0ABU8EMX3_9GAMM</name>
<sequence length="126" mass="14352">MNIDERIVKQLDADSAEIDRILAEQNNGLGALLNAGLKGAMRPWFILVNVLVLINFLGLAYLVYQFFTQAADAQLFWGVLAIFSFQFHIAAKSWLYNEMNRSSLMREIKRLEVAVNDLKVSTRKSE</sequence>